<accession>A0AAU9JLI1</accession>
<feature type="region of interest" description="Disordered" evidence="2">
    <location>
        <begin position="268"/>
        <end position="344"/>
    </location>
</feature>
<feature type="compositionally biased region" description="Basic and acidic residues" evidence="2">
    <location>
        <begin position="316"/>
        <end position="326"/>
    </location>
</feature>
<evidence type="ECO:0000256" key="1">
    <source>
        <dbReference type="SAM" id="Coils"/>
    </source>
</evidence>
<reference evidence="3" key="1">
    <citation type="submission" date="2021-09" db="EMBL/GenBank/DDBJ databases">
        <authorList>
            <consortium name="AG Swart"/>
            <person name="Singh M."/>
            <person name="Singh A."/>
            <person name="Seah K."/>
            <person name="Emmerich C."/>
        </authorList>
    </citation>
    <scope>NUCLEOTIDE SEQUENCE</scope>
    <source>
        <strain evidence="3">ATCC30299</strain>
    </source>
</reference>
<feature type="compositionally biased region" description="Polar residues" evidence="2">
    <location>
        <begin position="329"/>
        <end position="344"/>
    </location>
</feature>
<organism evidence="3 4">
    <name type="scientific">Blepharisma stoltei</name>
    <dbReference type="NCBI Taxonomy" id="1481888"/>
    <lineage>
        <taxon>Eukaryota</taxon>
        <taxon>Sar</taxon>
        <taxon>Alveolata</taxon>
        <taxon>Ciliophora</taxon>
        <taxon>Postciliodesmatophora</taxon>
        <taxon>Heterotrichea</taxon>
        <taxon>Heterotrichida</taxon>
        <taxon>Blepharismidae</taxon>
        <taxon>Blepharisma</taxon>
    </lineage>
</organism>
<keyword evidence="1" id="KW-0175">Coiled coil</keyword>
<dbReference type="Proteomes" id="UP001162131">
    <property type="component" value="Unassembled WGS sequence"/>
</dbReference>
<protein>
    <submittedName>
        <fullName evidence="3">Uncharacterized protein</fullName>
    </submittedName>
</protein>
<dbReference type="AlphaFoldDB" id="A0AAU9JLI1"/>
<keyword evidence="4" id="KW-1185">Reference proteome</keyword>
<evidence type="ECO:0000313" key="4">
    <source>
        <dbReference type="Proteomes" id="UP001162131"/>
    </source>
</evidence>
<gene>
    <name evidence="3" type="ORF">BSTOLATCC_MIC29631</name>
</gene>
<sequence length="344" mass="40821">MSLERLTKLEKKIMDICVFLHTEISSMNDKTDESMMDLSDVLQLDSFESLENISDTIKDLLRIKRDFQMSEDYNHYRSHEQYQKALQKLEGEVRNHIKIEQQMKLHIESTQAKLDEMEKERKDSESSSRIIDKLKRDNCRLSEKLKEQESLRSSEGASTEREMCITDRGERARFVQEIAMLRTANKKDSQKIADLEKTNKRLELELAKNKQYLEERDKEFSSAEQKYKKLRESISQKENYPDTLTELYKRKYERKCEEIRVLEKRLSQTKEKTRENSREPKVREKTKSPAPKRSDSAARIHRPESPFLSTTRSQSKLREGSIDTKKRPTSSTHQNCYYLSTSRR</sequence>
<dbReference type="EMBL" id="CAJZBQ010000029">
    <property type="protein sequence ID" value="CAG9321717.1"/>
    <property type="molecule type" value="Genomic_DNA"/>
</dbReference>
<name>A0AAU9JLI1_9CILI</name>
<evidence type="ECO:0000313" key="3">
    <source>
        <dbReference type="EMBL" id="CAG9321717.1"/>
    </source>
</evidence>
<feature type="coiled-coil region" evidence="1">
    <location>
        <begin position="79"/>
        <end position="127"/>
    </location>
</feature>
<evidence type="ECO:0000256" key="2">
    <source>
        <dbReference type="SAM" id="MobiDB-lite"/>
    </source>
</evidence>
<comment type="caution">
    <text evidence="3">The sequence shown here is derived from an EMBL/GenBank/DDBJ whole genome shotgun (WGS) entry which is preliminary data.</text>
</comment>
<feature type="compositionally biased region" description="Basic and acidic residues" evidence="2">
    <location>
        <begin position="268"/>
        <end position="304"/>
    </location>
</feature>
<proteinExistence type="predicted"/>